<dbReference type="InterPro" id="IPR019734">
    <property type="entry name" value="TPR_rpt"/>
</dbReference>
<dbReference type="PROSITE" id="PS50005">
    <property type="entry name" value="TPR"/>
    <property type="match status" value="2"/>
</dbReference>
<evidence type="ECO:0000256" key="1">
    <source>
        <dbReference type="ARBA" id="ARBA00022729"/>
    </source>
</evidence>
<reference evidence="6" key="1">
    <citation type="journal article" date="2014" name="Front. Microbiol.">
        <title>High frequency of phylogenetically diverse reductive dehalogenase-homologous genes in deep subseafloor sedimentary metagenomes.</title>
        <authorList>
            <person name="Kawai M."/>
            <person name="Futagami T."/>
            <person name="Toyoda A."/>
            <person name="Takaki Y."/>
            <person name="Nishi S."/>
            <person name="Hori S."/>
            <person name="Arai W."/>
            <person name="Tsubouchi T."/>
            <person name="Morono Y."/>
            <person name="Uchiyama I."/>
            <person name="Ito T."/>
            <person name="Fujiyama A."/>
            <person name="Inagaki F."/>
            <person name="Takami H."/>
        </authorList>
    </citation>
    <scope>NUCLEOTIDE SEQUENCE</scope>
    <source>
        <strain evidence="6">Expedition CK06-06</strain>
    </source>
</reference>
<dbReference type="Gene3D" id="1.25.40.10">
    <property type="entry name" value="Tetratricopeptide repeat domain"/>
    <property type="match status" value="2"/>
</dbReference>
<name>X1KFT0_9ZZZZ</name>
<dbReference type="PANTHER" id="PTHR45586:SF1">
    <property type="entry name" value="LIPOPOLYSACCHARIDE ASSEMBLY PROTEIN B"/>
    <property type="match status" value="1"/>
</dbReference>
<organism evidence="6">
    <name type="scientific">marine sediment metagenome</name>
    <dbReference type="NCBI Taxonomy" id="412755"/>
    <lineage>
        <taxon>unclassified sequences</taxon>
        <taxon>metagenomes</taxon>
        <taxon>ecological metagenomes</taxon>
    </lineage>
</organism>
<gene>
    <name evidence="6" type="ORF">S06H3_10208</name>
</gene>
<keyword evidence="1" id="KW-0732">Signal</keyword>
<dbReference type="InterPro" id="IPR051012">
    <property type="entry name" value="CellSynth/LPSAsmb/PSIAsmb"/>
</dbReference>
<evidence type="ECO:0000256" key="3">
    <source>
        <dbReference type="ARBA" id="ARBA00022803"/>
    </source>
</evidence>
<dbReference type="InterPro" id="IPR018704">
    <property type="entry name" value="SecYEG/CpoB_TPR"/>
</dbReference>
<accession>X1KFT0</accession>
<dbReference type="AlphaFoldDB" id="X1KFT0"/>
<dbReference type="SUPFAM" id="SSF48452">
    <property type="entry name" value="TPR-like"/>
    <property type="match status" value="1"/>
</dbReference>
<evidence type="ECO:0000256" key="2">
    <source>
        <dbReference type="ARBA" id="ARBA00022737"/>
    </source>
</evidence>
<sequence>MEVFRKVIRDYPNFERADYAQWKIAIHFLGKEKWQEAVSEMEKLINNFLESSYHSQAYYRTGWSLYRLGKFPQAASYYSQFIKLFPQNPLRGEVFYQLGESLLKQKKFREAIDSYSQALQVTKEKEIILNSLYESALCWENLGNWEKQGEILEKFIERFPEHGLASLAHLKLANSLFKREKIAQAREHYSYVVKTTEESQLAVEAQFRMGDCWFNEKKFDKAIVEYLRVPILYPQFEEWGNNLTN</sequence>
<dbReference type="PANTHER" id="PTHR45586">
    <property type="entry name" value="TPR REPEAT-CONTAINING PROTEIN PA4667"/>
    <property type="match status" value="1"/>
</dbReference>
<dbReference type="SMART" id="SM00028">
    <property type="entry name" value="TPR"/>
    <property type="match status" value="4"/>
</dbReference>
<protein>
    <submittedName>
        <fullName evidence="6">Uncharacterized protein</fullName>
    </submittedName>
</protein>
<dbReference type="Pfam" id="PF09976">
    <property type="entry name" value="TPR_21"/>
    <property type="match status" value="1"/>
</dbReference>
<keyword evidence="2" id="KW-0677">Repeat</keyword>
<feature type="domain" description="Ancillary SecYEG translocon subunit/Cell division coordinator CpoB TPR" evidence="4">
    <location>
        <begin position="144"/>
        <end position="223"/>
    </location>
</feature>
<dbReference type="InterPro" id="IPR011990">
    <property type="entry name" value="TPR-like_helical_dom_sf"/>
</dbReference>
<proteinExistence type="predicted"/>
<evidence type="ECO:0000259" key="4">
    <source>
        <dbReference type="Pfam" id="PF09976"/>
    </source>
</evidence>
<dbReference type="EMBL" id="BARV01004685">
    <property type="protein sequence ID" value="GAI05917.1"/>
    <property type="molecule type" value="Genomic_DNA"/>
</dbReference>
<dbReference type="InterPro" id="IPR039565">
    <property type="entry name" value="BamD-like"/>
</dbReference>
<evidence type="ECO:0000259" key="5">
    <source>
        <dbReference type="Pfam" id="PF13525"/>
    </source>
</evidence>
<dbReference type="Pfam" id="PF13525">
    <property type="entry name" value="YfiO"/>
    <property type="match status" value="1"/>
</dbReference>
<comment type="caution">
    <text evidence="6">The sequence shown here is derived from an EMBL/GenBank/DDBJ whole genome shotgun (WGS) entry which is preliminary data.</text>
</comment>
<keyword evidence="3" id="KW-0802">TPR repeat</keyword>
<evidence type="ECO:0000313" key="6">
    <source>
        <dbReference type="EMBL" id="GAI05917.1"/>
    </source>
</evidence>
<feature type="domain" description="Outer membrane lipoprotein BamD-like" evidence="5">
    <location>
        <begin position="23"/>
        <end position="107"/>
    </location>
</feature>